<dbReference type="Gene3D" id="3.40.50.720">
    <property type="entry name" value="NAD(P)-binding Rossmann-like Domain"/>
    <property type="match status" value="1"/>
</dbReference>
<organism evidence="2 3">
    <name type="scientific">Zobellella endophytica</name>
    <dbReference type="NCBI Taxonomy" id="2116700"/>
    <lineage>
        <taxon>Bacteria</taxon>
        <taxon>Pseudomonadati</taxon>
        <taxon>Pseudomonadota</taxon>
        <taxon>Gammaproteobacteria</taxon>
        <taxon>Aeromonadales</taxon>
        <taxon>Aeromonadaceae</taxon>
        <taxon>Zobellella</taxon>
    </lineage>
</organism>
<evidence type="ECO:0000313" key="2">
    <source>
        <dbReference type="EMBL" id="PSJ47431.1"/>
    </source>
</evidence>
<evidence type="ECO:0000259" key="1">
    <source>
        <dbReference type="Pfam" id="PF03807"/>
    </source>
</evidence>
<dbReference type="AlphaFoldDB" id="A0A2P7RB37"/>
<reference evidence="2 3" key="1">
    <citation type="submission" date="2018-03" db="EMBL/GenBank/DDBJ databases">
        <title>The draft genome of Zobellella sp. 59N8.</title>
        <authorList>
            <person name="Liu L."/>
            <person name="Li L."/>
            <person name="Zhang X."/>
            <person name="Liang L."/>
            <person name="Wang T."/>
        </authorList>
    </citation>
    <scope>NUCLEOTIDE SEQUENCE [LARGE SCALE GENOMIC DNA]</scope>
    <source>
        <strain evidence="2 3">59N8</strain>
    </source>
</reference>
<dbReference type="InterPro" id="IPR028939">
    <property type="entry name" value="P5C_Rdtase_cat_N"/>
</dbReference>
<name>A0A2P7RB37_9GAMM</name>
<comment type="caution">
    <text evidence="2">The sequence shown here is derived from an EMBL/GenBank/DDBJ whole genome shotgun (WGS) entry which is preliminary data.</text>
</comment>
<keyword evidence="3" id="KW-1185">Reference proteome</keyword>
<proteinExistence type="predicted"/>
<accession>A0A2P7RB37</accession>
<dbReference type="EMBL" id="PXYG01000001">
    <property type="protein sequence ID" value="PSJ47431.1"/>
    <property type="molecule type" value="Genomic_DNA"/>
</dbReference>
<dbReference type="Pfam" id="PF03807">
    <property type="entry name" value="F420_oxidored"/>
    <property type="match status" value="1"/>
</dbReference>
<dbReference type="SUPFAM" id="SSF51735">
    <property type="entry name" value="NAD(P)-binding Rossmann-fold domains"/>
    <property type="match status" value="1"/>
</dbReference>
<dbReference type="InterPro" id="IPR036291">
    <property type="entry name" value="NAD(P)-bd_dom_sf"/>
</dbReference>
<dbReference type="OrthoDB" id="1523398at2"/>
<feature type="domain" description="Pyrroline-5-carboxylate reductase catalytic N-terminal" evidence="1">
    <location>
        <begin position="3"/>
        <end position="70"/>
    </location>
</feature>
<sequence length="92" mass="9901">MEIGIIGTSSIGGTIARKLKAAGHKIRVANSKGREGAQHFADEVGATSADMQGAVDGVELVILSNLLPAMVKLPTDRFWTCRCRFSRWSQQS</sequence>
<dbReference type="Proteomes" id="UP000240243">
    <property type="component" value="Unassembled WGS sequence"/>
</dbReference>
<evidence type="ECO:0000313" key="3">
    <source>
        <dbReference type="Proteomes" id="UP000240243"/>
    </source>
</evidence>
<protein>
    <recommendedName>
        <fullName evidence="1">Pyrroline-5-carboxylate reductase catalytic N-terminal domain-containing protein</fullName>
    </recommendedName>
</protein>
<gene>
    <name evidence="2" type="ORF">C7H85_00920</name>
</gene>